<dbReference type="PANTHER" id="PTHR24418">
    <property type="entry name" value="TYROSINE-PROTEIN KINASE"/>
    <property type="match status" value="1"/>
</dbReference>
<dbReference type="OrthoDB" id="202825at2759"/>
<evidence type="ECO:0000313" key="4">
    <source>
        <dbReference type="EMBL" id="CAE7103955.1"/>
    </source>
</evidence>
<feature type="domain" description="Protein kinase" evidence="3">
    <location>
        <begin position="4"/>
        <end position="276"/>
    </location>
</feature>
<dbReference type="AlphaFoldDB" id="A0A8H3E0W8"/>
<organism evidence="4 5">
    <name type="scientific">Rhizoctonia solani</name>
    <dbReference type="NCBI Taxonomy" id="456999"/>
    <lineage>
        <taxon>Eukaryota</taxon>
        <taxon>Fungi</taxon>
        <taxon>Dikarya</taxon>
        <taxon>Basidiomycota</taxon>
        <taxon>Agaricomycotina</taxon>
        <taxon>Agaricomycetes</taxon>
        <taxon>Cantharellales</taxon>
        <taxon>Ceratobasidiaceae</taxon>
        <taxon>Rhizoctonia</taxon>
    </lineage>
</organism>
<evidence type="ECO:0000256" key="1">
    <source>
        <dbReference type="ARBA" id="ARBA00022741"/>
    </source>
</evidence>
<dbReference type="PRINTS" id="PR00109">
    <property type="entry name" value="TYRKINASE"/>
</dbReference>
<dbReference type="SMART" id="SM00220">
    <property type="entry name" value="S_TKc"/>
    <property type="match status" value="1"/>
</dbReference>
<dbReference type="Proteomes" id="UP000663827">
    <property type="component" value="Unassembled WGS sequence"/>
</dbReference>
<keyword evidence="1" id="KW-0547">Nucleotide-binding</keyword>
<reference evidence="4" key="1">
    <citation type="submission" date="2021-01" db="EMBL/GenBank/DDBJ databases">
        <authorList>
            <person name="Kaushik A."/>
        </authorList>
    </citation>
    <scope>NUCLEOTIDE SEQUENCE</scope>
    <source>
        <strain evidence="4">AG5</strain>
    </source>
</reference>
<protein>
    <recommendedName>
        <fullName evidence="3">Protein kinase domain-containing protein</fullName>
    </recommendedName>
</protein>
<keyword evidence="2" id="KW-0067">ATP-binding</keyword>
<dbReference type="SUPFAM" id="SSF56112">
    <property type="entry name" value="Protein kinase-like (PK-like)"/>
    <property type="match status" value="1"/>
</dbReference>
<dbReference type="InterPro" id="IPR050198">
    <property type="entry name" value="Non-receptor_tyrosine_kinases"/>
</dbReference>
<dbReference type="PIRSF" id="PIRSF000654">
    <property type="entry name" value="Integrin-linked_kinase"/>
    <property type="match status" value="1"/>
</dbReference>
<dbReference type="InterPro" id="IPR001245">
    <property type="entry name" value="Ser-Thr/Tyr_kinase_cat_dom"/>
</dbReference>
<dbReference type="Gene3D" id="1.10.510.10">
    <property type="entry name" value="Transferase(Phosphotransferase) domain 1"/>
    <property type="match status" value="1"/>
</dbReference>
<dbReference type="PROSITE" id="PS50011">
    <property type="entry name" value="PROTEIN_KINASE_DOM"/>
    <property type="match status" value="1"/>
</dbReference>
<name>A0A8H3E0W8_9AGAM</name>
<evidence type="ECO:0000313" key="5">
    <source>
        <dbReference type="Proteomes" id="UP000663827"/>
    </source>
</evidence>
<sequence length="276" mass="31169">MDSRQETEIITSGGFGDTWKGKLHNGTTVVIKAWQKDMLQQCNNKTLKRVARKLFLWSRMDHPNIHRLQGVSLFRDWYLGVVSEWMDNGNLYQHLRKYPDADRYQLCADVASGLEYMHNCNTVHGDIKAINILVSRDGIAQISDFDYSILLEATSGLVFSVSSGNIRPAAVRWAAPELLNKQTQTKTTQSDVYALGMTMLEIITGTFPFPGQEEVGVMLAVLGGAVPTRPTQLKEDEKGNMMWHMMPLCWSWDASDRPSSAQVANFRSRPSRCVHE</sequence>
<evidence type="ECO:0000259" key="3">
    <source>
        <dbReference type="PROSITE" id="PS50011"/>
    </source>
</evidence>
<dbReference type="GO" id="GO:0005524">
    <property type="term" value="F:ATP binding"/>
    <property type="evidence" value="ECO:0007669"/>
    <property type="project" value="UniProtKB-KW"/>
</dbReference>
<comment type="caution">
    <text evidence="4">The sequence shown here is derived from an EMBL/GenBank/DDBJ whole genome shotgun (WGS) entry which is preliminary data.</text>
</comment>
<dbReference type="Pfam" id="PF07714">
    <property type="entry name" value="PK_Tyr_Ser-Thr"/>
    <property type="match status" value="1"/>
</dbReference>
<accession>A0A8H3E0W8</accession>
<proteinExistence type="predicted"/>
<dbReference type="InterPro" id="IPR000719">
    <property type="entry name" value="Prot_kinase_dom"/>
</dbReference>
<dbReference type="InterPro" id="IPR011009">
    <property type="entry name" value="Kinase-like_dom_sf"/>
</dbReference>
<dbReference type="EMBL" id="CAJNJQ010000849">
    <property type="protein sequence ID" value="CAE7103955.1"/>
    <property type="molecule type" value="Genomic_DNA"/>
</dbReference>
<evidence type="ECO:0000256" key="2">
    <source>
        <dbReference type="ARBA" id="ARBA00022840"/>
    </source>
</evidence>
<dbReference type="GO" id="GO:0004672">
    <property type="term" value="F:protein kinase activity"/>
    <property type="evidence" value="ECO:0007669"/>
    <property type="project" value="InterPro"/>
</dbReference>
<gene>
    <name evidence="4" type="ORF">RDB_LOCUS42760</name>
</gene>